<accession>A0A5K3EID6</accession>
<dbReference type="AlphaFoldDB" id="A0A5K3EID6"/>
<proteinExistence type="predicted"/>
<sequence>MRRCLCRKIGLCTVTRKVLTRLWILLRNRFSKFGMTRTHKRPLCQKEGDLLSTGATAPHTTPSSLPSCSYRSRCIWF</sequence>
<name>A0A5K3EID6_MESCO</name>
<protein>
    <submittedName>
        <fullName evidence="1">Secreted protein</fullName>
    </submittedName>
</protein>
<evidence type="ECO:0000313" key="1">
    <source>
        <dbReference type="WBParaSite" id="MCU_000761-RA"/>
    </source>
</evidence>
<reference evidence="1" key="1">
    <citation type="submission" date="2019-11" db="UniProtKB">
        <authorList>
            <consortium name="WormBaseParasite"/>
        </authorList>
    </citation>
    <scope>IDENTIFICATION</scope>
</reference>
<dbReference type="WBParaSite" id="MCU_000761-RA">
    <property type="protein sequence ID" value="MCU_000761-RA"/>
    <property type="gene ID" value="MCU_000761"/>
</dbReference>
<organism evidence="1">
    <name type="scientific">Mesocestoides corti</name>
    <name type="common">Flatworm</name>
    <dbReference type="NCBI Taxonomy" id="53468"/>
    <lineage>
        <taxon>Eukaryota</taxon>
        <taxon>Metazoa</taxon>
        <taxon>Spiralia</taxon>
        <taxon>Lophotrochozoa</taxon>
        <taxon>Platyhelminthes</taxon>
        <taxon>Cestoda</taxon>
        <taxon>Eucestoda</taxon>
        <taxon>Cyclophyllidea</taxon>
        <taxon>Mesocestoididae</taxon>
        <taxon>Mesocestoides</taxon>
    </lineage>
</organism>